<proteinExistence type="predicted"/>
<dbReference type="EMBL" id="HG001693">
    <property type="protein sequence ID" value="CDF34438.1"/>
    <property type="molecule type" value="Genomic_DNA"/>
</dbReference>
<dbReference type="Proteomes" id="UP000012073">
    <property type="component" value="Unassembled WGS sequence"/>
</dbReference>
<evidence type="ECO:0000313" key="3">
    <source>
        <dbReference type="Proteomes" id="UP000012073"/>
    </source>
</evidence>
<feature type="region of interest" description="Disordered" evidence="1">
    <location>
        <begin position="21"/>
        <end position="40"/>
    </location>
</feature>
<dbReference type="Gramene" id="CDF34438">
    <property type="protein sequence ID" value="CDF34438"/>
    <property type="gene ID" value="CHC_T00003137001"/>
</dbReference>
<name>R7Q9H7_CHOCR</name>
<organism evidence="2 3">
    <name type="scientific">Chondrus crispus</name>
    <name type="common">Carrageen Irish moss</name>
    <name type="synonym">Polymorpha crispa</name>
    <dbReference type="NCBI Taxonomy" id="2769"/>
    <lineage>
        <taxon>Eukaryota</taxon>
        <taxon>Rhodophyta</taxon>
        <taxon>Florideophyceae</taxon>
        <taxon>Rhodymeniophycidae</taxon>
        <taxon>Gigartinales</taxon>
        <taxon>Gigartinaceae</taxon>
        <taxon>Chondrus</taxon>
    </lineage>
</organism>
<gene>
    <name evidence="2" type="ORF">CHC_T00003137001</name>
</gene>
<sequence length="83" mass="9007">MLPRGLVDMRGAVHTPPLDVLGRGVDSASQLPPGAGDSSTRAIDGILKRIDADVVGLKLVRDSSCRPRHWVVPHHTHGVRWDE</sequence>
<dbReference type="AlphaFoldDB" id="R7Q9H7"/>
<keyword evidence="3" id="KW-1185">Reference proteome</keyword>
<protein>
    <submittedName>
        <fullName evidence="2">Uncharacterized protein</fullName>
    </submittedName>
</protein>
<evidence type="ECO:0000313" key="2">
    <source>
        <dbReference type="EMBL" id="CDF34438.1"/>
    </source>
</evidence>
<evidence type="ECO:0000256" key="1">
    <source>
        <dbReference type="SAM" id="MobiDB-lite"/>
    </source>
</evidence>
<dbReference type="KEGG" id="ccp:CHC_T00003137001"/>
<reference evidence="3" key="1">
    <citation type="journal article" date="2013" name="Proc. Natl. Acad. Sci. U.S.A.">
        <title>Genome structure and metabolic features in the red seaweed Chondrus crispus shed light on evolution of the Archaeplastida.</title>
        <authorList>
            <person name="Collen J."/>
            <person name="Porcel B."/>
            <person name="Carre W."/>
            <person name="Ball S.G."/>
            <person name="Chaparro C."/>
            <person name="Tonon T."/>
            <person name="Barbeyron T."/>
            <person name="Michel G."/>
            <person name="Noel B."/>
            <person name="Valentin K."/>
            <person name="Elias M."/>
            <person name="Artiguenave F."/>
            <person name="Arun A."/>
            <person name="Aury J.M."/>
            <person name="Barbosa-Neto J.F."/>
            <person name="Bothwell J.H."/>
            <person name="Bouget F.Y."/>
            <person name="Brillet L."/>
            <person name="Cabello-Hurtado F."/>
            <person name="Capella-Gutierrez S."/>
            <person name="Charrier B."/>
            <person name="Cladiere L."/>
            <person name="Cock J.M."/>
            <person name="Coelho S.M."/>
            <person name="Colleoni C."/>
            <person name="Czjzek M."/>
            <person name="Da Silva C."/>
            <person name="Delage L."/>
            <person name="Denoeud F."/>
            <person name="Deschamps P."/>
            <person name="Dittami S.M."/>
            <person name="Gabaldon T."/>
            <person name="Gachon C.M."/>
            <person name="Groisillier A."/>
            <person name="Herve C."/>
            <person name="Jabbari K."/>
            <person name="Katinka M."/>
            <person name="Kloareg B."/>
            <person name="Kowalczyk N."/>
            <person name="Labadie K."/>
            <person name="Leblanc C."/>
            <person name="Lopez P.J."/>
            <person name="McLachlan D.H."/>
            <person name="Meslet-Cladiere L."/>
            <person name="Moustafa A."/>
            <person name="Nehr Z."/>
            <person name="Nyvall Collen P."/>
            <person name="Panaud O."/>
            <person name="Partensky F."/>
            <person name="Poulain J."/>
            <person name="Rensing S.A."/>
            <person name="Rousvoal S."/>
            <person name="Samson G."/>
            <person name="Symeonidi A."/>
            <person name="Weissenbach J."/>
            <person name="Zambounis A."/>
            <person name="Wincker P."/>
            <person name="Boyen C."/>
        </authorList>
    </citation>
    <scope>NUCLEOTIDE SEQUENCE [LARGE SCALE GENOMIC DNA]</scope>
    <source>
        <strain evidence="3">cv. Stackhouse</strain>
    </source>
</reference>
<accession>R7Q9H7</accession>
<dbReference type="RefSeq" id="XP_005714257.1">
    <property type="nucleotide sequence ID" value="XM_005714200.1"/>
</dbReference>
<dbReference type="GeneID" id="17321973"/>